<accession>A0A5B8YMB7</accession>
<protein>
    <submittedName>
        <fullName evidence="3">Aminotransferase class V-fold PLP-dependent enzyme</fullName>
    </submittedName>
</protein>
<evidence type="ECO:0000313" key="4">
    <source>
        <dbReference type="Proteomes" id="UP000321954"/>
    </source>
</evidence>
<dbReference type="RefSeq" id="WP_146834109.1">
    <property type="nucleotide sequence ID" value="NZ_CP042476.1"/>
</dbReference>
<organism evidence="3 4">
    <name type="scientific">Antarcticibacterium arcticum</name>
    <dbReference type="NCBI Taxonomy" id="2585771"/>
    <lineage>
        <taxon>Bacteria</taxon>
        <taxon>Pseudomonadati</taxon>
        <taxon>Bacteroidota</taxon>
        <taxon>Flavobacteriia</taxon>
        <taxon>Flavobacteriales</taxon>
        <taxon>Flavobacteriaceae</taxon>
        <taxon>Antarcticibacterium</taxon>
    </lineage>
</organism>
<dbReference type="PANTHER" id="PTHR43586:SF15">
    <property type="entry name" value="BLR3095 PROTEIN"/>
    <property type="match status" value="1"/>
</dbReference>
<dbReference type="AlphaFoldDB" id="A0A5B8YMB7"/>
<proteinExistence type="predicted"/>
<dbReference type="InterPro" id="IPR015424">
    <property type="entry name" value="PyrdxlP-dep_Trfase"/>
</dbReference>
<dbReference type="InterPro" id="IPR015422">
    <property type="entry name" value="PyrdxlP-dep_Trfase_small"/>
</dbReference>
<dbReference type="Proteomes" id="UP000321954">
    <property type="component" value="Chromosome"/>
</dbReference>
<keyword evidence="3" id="KW-0032">Aminotransferase</keyword>
<dbReference type="PANTHER" id="PTHR43586">
    <property type="entry name" value="CYSTEINE DESULFURASE"/>
    <property type="match status" value="1"/>
</dbReference>
<keyword evidence="3" id="KW-0808">Transferase</keyword>
<reference evidence="3 4" key="1">
    <citation type="submission" date="2019-08" db="EMBL/GenBank/DDBJ databases">
        <title>Antarcticibacterium arcticum sp. nov., a bacterium isolated from marine sediment of the Canadian Beaufort Sea.</title>
        <authorList>
            <person name="Lee Y.M."/>
            <person name="Baek K."/>
            <person name="Lee D.-H."/>
            <person name="Shin S.C."/>
            <person name="Jin Y.K."/>
            <person name="Park Y."/>
        </authorList>
    </citation>
    <scope>NUCLEOTIDE SEQUENCE [LARGE SCALE GENOMIC DNA]</scope>
    <source>
        <strain evidence="3 4">PAMC 28998</strain>
    </source>
</reference>
<keyword evidence="4" id="KW-1185">Reference proteome</keyword>
<dbReference type="Pfam" id="PF00266">
    <property type="entry name" value="Aminotran_5"/>
    <property type="match status" value="1"/>
</dbReference>
<evidence type="ECO:0000313" key="3">
    <source>
        <dbReference type="EMBL" id="QED37957.1"/>
    </source>
</evidence>
<dbReference type="GO" id="GO:0008483">
    <property type="term" value="F:transaminase activity"/>
    <property type="evidence" value="ECO:0007669"/>
    <property type="project" value="UniProtKB-KW"/>
</dbReference>
<dbReference type="Gene3D" id="3.40.640.10">
    <property type="entry name" value="Type I PLP-dependent aspartate aminotransferase-like (Major domain)"/>
    <property type="match status" value="1"/>
</dbReference>
<dbReference type="OrthoDB" id="513408at2"/>
<name>A0A5B8YMB7_9FLAO</name>
<keyword evidence="1" id="KW-0663">Pyridoxal phosphate</keyword>
<sequence length="362" mass="41353">MKNLRKPFPVLQQNLYFNTAASGLLPEKVFDFRQEHDLDFLVMASILKEKQGKMLTAVREAVGDFFNCAPNRVALVPNYSFGFNTLLEGIDKSKMVLLLEGDYPSINWAVTSRDFPVQFAAIDENIEKNIEEAFQKQQPDLFAFSLVQYISGIKLSVKFLKDLKQKYPDTLFVADGTQYCGTEIFDFDASGLDVVIASGYKWLNAGYGNAFMLFNNEAAHKIAPKTSGFNSLQGKYKAHEGNFIGKFEPGHQDTLNFGSLRVALNFLKEVGMELVEERVKNFSALAKKEFEKLNLLEKMVAEREEHSSIFNIKGDDKMFQYLRSKDVVCSQRGTGIRLSFHYFNTEEEMEILFKILRDYLKK</sequence>
<evidence type="ECO:0000256" key="1">
    <source>
        <dbReference type="ARBA" id="ARBA00022898"/>
    </source>
</evidence>
<dbReference type="EMBL" id="CP042476">
    <property type="protein sequence ID" value="QED37957.1"/>
    <property type="molecule type" value="Genomic_DNA"/>
</dbReference>
<dbReference type="InterPro" id="IPR015421">
    <property type="entry name" value="PyrdxlP-dep_Trfase_major"/>
</dbReference>
<dbReference type="Gene3D" id="3.90.1150.10">
    <property type="entry name" value="Aspartate Aminotransferase, domain 1"/>
    <property type="match status" value="1"/>
</dbReference>
<dbReference type="KEGG" id="anp:FK178_09565"/>
<dbReference type="InterPro" id="IPR000192">
    <property type="entry name" value="Aminotrans_V_dom"/>
</dbReference>
<dbReference type="SUPFAM" id="SSF53383">
    <property type="entry name" value="PLP-dependent transferases"/>
    <property type="match status" value="1"/>
</dbReference>
<feature type="domain" description="Aminotransferase class V" evidence="2">
    <location>
        <begin position="16"/>
        <end position="349"/>
    </location>
</feature>
<evidence type="ECO:0000259" key="2">
    <source>
        <dbReference type="Pfam" id="PF00266"/>
    </source>
</evidence>
<gene>
    <name evidence="3" type="ORF">FK178_09565</name>
</gene>